<feature type="chain" id="PRO_5007284555" description="Secreted protein" evidence="2">
    <location>
        <begin position="30"/>
        <end position="125"/>
    </location>
</feature>
<sequence length="125" mass="13611">MVFSRDIGVFLHLVFLLFTLLQASTCVLAGITQSRTPSNVPQAVPRRITRPNAVNKTAILMQAFQSAYGHPGSPLRPPRSPPHPAPVRRPPSSPIGKPQAPRRPGPAWNCLGCAPSPWRRENAAH</sequence>
<feature type="signal peptide" evidence="2">
    <location>
        <begin position="1"/>
        <end position="29"/>
    </location>
</feature>
<name>A0A131YC95_RHIAP</name>
<reference evidence="3" key="1">
    <citation type="journal article" date="2016" name="Ticks Tick Borne Dis.">
        <title>De novo assembly and annotation of the salivary gland transcriptome of Rhipicephalus appendiculatus male and female ticks during blood feeding.</title>
        <authorList>
            <person name="de Castro M.H."/>
            <person name="de Klerk D."/>
            <person name="Pienaar R."/>
            <person name="Latif A.A."/>
            <person name="Rees D.J."/>
            <person name="Mans B.J."/>
        </authorList>
    </citation>
    <scope>NUCLEOTIDE SEQUENCE</scope>
    <source>
        <tissue evidence="3">Salivary glands</tissue>
    </source>
</reference>
<evidence type="ECO:0008006" key="4">
    <source>
        <dbReference type="Google" id="ProtNLM"/>
    </source>
</evidence>
<keyword evidence="2" id="KW-0732">Signal</keyword>
<evidence type="ECO:0000313" key="3">
    <source>
        <dbReference type="EMBL" id="JAP76909.1"/>
    </source>
</evidence>
<evidence type="ECO:0000256" key="2">
    <source>
        <dbReference type="SAM" id="SignalP"/>
    </source>
</evidence>
<organism evidence="3">
    <name type="scientific">Rhipicephalus appendiculatus</name>
    <name type="common">Brown ear tick</name>
    <dbReference type="NCBI Taxonomy" id="34631"/>
    <lineage>
        <taxon>Eukaryota</taxon>
        <taxon>Metazoa</taxon>
        <taxon>Ecdysozoa</taxon>
        <taxon>Arthropoda</taxon>
        <taxon>Chelicerata</taxon>
        <taxon>Arachnida</taxon>
        <taxon>Acari</taxon>
        <taxon>Parasitiformes</taxon>
        <taxon>Ixodida</taxon>
        <taxon>Ixodoidea</taxon>
        <taxon>Ixodidae</taxon>
        <taxon>Rhipicephalinae</taxon>
        <taxon>Rhipicephalus</taxon>
        <taxon>Rhipicephalus</taxon>
    </lineage>
</organism>
<protein>
    <recommendedName>
        <fullName evidence="4">Secreted protein</fullName>
    </recommendedName>
</protein>
<accession>A0A131YC95</accession>
<proteinExistence type="predicted"/>
<feature type="region of interest" description="Disordered" evidence="1">
    <location>
        <begin position="67"/>
        <end position="125"/>
    </location>
</feature>
<dbReference type="AlphaFoldDB" id="A0A131YC95"/>
<feature type="compositionally biased region" description="Pro residues" evidence="1">
    <location>
        <begin position="74"/>
        <end position="93"/>
    </location>
</feature>
<dbReference type="EMBL" id="GEDV01011648">
    <property type="protein sequence ID" value="JAP76909.1"/>
    <property type="molecule type" value="Transcribed_RNA"/>
</dbReference>
<evidence type="ECO:0000256" key="1">
    <source>
        <dbReference type="SAM" id="MobiDB-lite"/>
    </source>
</evidence>